<sequence length="121" mass="13642">MLTTISGYSQVYKFRAFERTIYEPSGSKEITKVSTLISVDFNENKIVAYIGDNAMHVDIIKYLQTIDKAEGTEMNMIGVDDSNVKVNIKLMLFNGTSEAGIIFDYEGIKGGWICYSMKDTR</sequence>
<reference evidence="1 2" key="1">
    <citation type="submission" date="2018-01" db="EMBL/GenBank/DDBJ databases">
        <title>A novel member of the phylum Bacteroidetes isolated from glacier ice.</title>
        <authorList>
            <person name="Liu Q."/>
            <person name="Xin Y.-H."/>
        </authorList>
    </citation>
    <scope>NUCLEOTIDE SEQUENCE [LARGE SCALE GENOMIC DNA]</scope>
    <source>
        <strain evidence="1 2">RB1R16</strain>
    </source>
</reference>
<name>A0A2S7SQX3_9BACT</name>
<keyword evidence="2" id="KW-1185">Reference proteome</keyword>
<evidence type="ECO:0000313" key="2">
    <source>
        <dbReference type="Proteomes" id="UP000239872"/>
    </source>
</evidence>
<proteinExistence type="predicted"/>
<protein>
    <submittedName>
        <fullName evidence="1">Uncharacterized protein</fullName>
    </submittedName>
</protein>
<organism evidence="1 2">
    <name type="scientific">Flavipsychrobacter stenotrophus</name>
    <dbReference type="NCBI Taxonomy" id="2077091"/>
    <lineage>
        <taxon>Bacteria</taxon>
        <taxon>Pseudomonadati</taxon>
        <taxon>Bacteroidota</taxon>
        <taxon>Chitinophagia</taxon>
        <taxon>Chitinophagales</taxon>
        <taxon>Chitinophagaceae</taxon>
        <taxon>Flavipsychrobacter</taxon>
    </lineage>
</organism>
<dbReference type="AlphaFoldDB" id="A0A2S7SQX3"/>
<dbReference type="EMBL" id="PPSL01000009">
    <property type="protein sequence ID" value="PQJ08966.1"/>
    <property type="molecule type" value="Genomic_DNA"/>
</dbReference>
<comment type="caution">
    <text evidence="1">The sequence shown here is derived from an EMBL/GenBank/DDBJ whole genome shotgun (WGS) entry which is preliminary data.</text>
</comment>
<gene>
    <name evidence="1" type="ORF">CJD36_021390</name>
</gene>
<dbReference type="Proteomes" id="UP000239872">
    <property type="component" value="Unassembled WGS sequence"/>
</dbReference>
<evidence type="ECO:0000313" key="1">
    <source>
        <dbReference type="EMBL" id="PQJ08966.1"/>
    </source>
</evidence>
<accession>A0A2S7SQX3</accession>